<feature type="region of interest" description="Disordered" evidence="2">
    <location>
        <begin position="560"/>
        <end position="590"/>
    </location>
</feature>
<accession>M5UI98</accession>
<evidence type="ECO:0000256" key="1">
    <source>
        <dbReference type="SAM" id="Coils"/>
    </source>
</evidence>
<protein>
    <submittedName>
        <fullName evidence="4">Putative membrane protein</fullName>
    </submittedName>
</protein>
<feature type="coiled-coil region" evidence="1">
    <location>
        <begin position="286"/>
        <end position="357"/>
    </location>
</feature>
<keyword evidence="3" id="KW-1133">Transmembrane helix</keyword>
<dbReference type="Proteomes" id="UP000011885">
    <property type="component" value="Unassembled WGS sequence"/>
</dbReference>
<evidence type="ECO:0000313" key="4">
    <source>
        <dbReference type="EMBL" id="EMI57576.1"/>
    </source>
</evidence>
<keyword evidence="3" id="KW-0472">Membrane</keyword>
<dbReference type="PATRIC" id="fig|1263870.3.peg.1067"/>
<feature type="region of interest" description="Disordered" evidence="2">
    <location>
        <begin position="622"/>
        <end position="645"/>
    </location>
</feature>
<feature type="transmembrane region" description="Helical" evidence="3">
    <location>
        <begin position="250"/>
        <end position="267"/>
    </location>
</feature>
<reference evidence="4 5" key="1">
    <citation type="journal article" date="2013" name="Mar. Genomics">
        <title>Expression of sulfatases in Rhodopirellula baltica and the diversity of sulfatases in the genus Rhodopirellula.</title>
        <authorList>
            <person name="Wegner C.E."/>
            <person name="Richter-Heitmann T."/>
            <person name="Klindworth A."/>
            <person name="Klockow C."/>
            <person name="Richter M."/>
            <person name="Achstetter T."/>
            <person name="Glockner F.O."/>
            <person name="Harder J."/>
        </authorList>
    </citation>
    <scope>NUCLEOTIDE SEQUENCE [LARGE SCALE GENOMIC DNA]</scope>
    <source>
        <strain evidence="4 5">SM41</strain>
    </source>
</reference>
<evidence type="ECO:0000256" key="3">
    <source>
        <dbReference type="SAM" id="Phobius"/>
    </source>
</evidence>
<evidence type="ECO:0000256" key="2">
    <source>
        <dbReference type="SAM" id="MobiDB-lite"/>
    </source>
</evidence>
<feature type="transmembrane region" description="Helical" evidence="3">
    <location>
        <begin position="110"/>
        <end position="135"/>
    </location>
</feature>
<name>M5UI98_9BACT</name>
<comment type="caution">
    <text evidence="4">The sequence shown here is derived from an EMBL/GenBank/DDBJ whole genome shotgun (WGS) entry which is preliminary data.</text>
</comment>
<keyword evidence="1" id="KW-0175">Coiled coil</keyword>
<feature type="coiled-coil region" evidence="1">
    <location>
        <begin position="412"/>
        <end position="542"/>
    </location>
</feature>
<dbReference type="EMBL" id="ANOH01000079">
    <property type="protein sequence ID" value="EMI57576.1"/>
    <property type="molecule type" value="Genomic_DNA"/>
</dbReference>
<feature type="transmembrane region" description="Helical" evidence="3">
    <location>
        <begin position="155"/>
        <end position="180"/>
    </location>
</feature>
<evidence type="ECO:0000313" key="5">
    <source>
        <dbReference type="Proteomes" id="UP000011885"/>
    </source>
</evidence>
<keyword evidence="5" id="KW-1185">Reference proteome</keyword>
<gene>
    <name evidence="4" type="ORF">RSSM_00981</name>
</gene>
<sequence>MQGIRMGQTRPGRFCFARFILPALLNQRDSMGANLPYLDSWGDCWDRFCTAHTVADPLQWVQRGLFAACYSLCQWTILMSTPSASSDVSSTDSIVTKVDSARRRLLLGRFGNSLAITSFIALLISTVAIAAMAVVPLSTLTGALSIGSEESTIDASQWVIGWTVGTLLIAVVAAAVHVWWKAPSRADVAAEIDRRFGLRERISSALSVATGDPHPLSRSSMTDALVRDASSRAESLKIADKFPLRAGRTAWLPLSIIPILVAMIAVVEPASPIDDAVASAVDSAEVRQVKAVAAELKKRIAEQKRASETKGLKEAQELFQDMERQLDKITKSESLNRKEALIQLNEIKEQIQQRKDRIGSPDQLRRTLSQMKGLDGGPAEKIADQIQKGNFTNAAEEIRKLAKKIKEGKMGEKEVQKLAEQAKKLAKQMQDAVKEHEAKKEQMREQIEQAKREGRSEDAAKMQQKLNEAEAADAQMQQMQQMAKAMQDAAQAMQEGDSQAAADAMQEMSEQLGEMQSAMEELEDLQKAMDDLSQSKDQMNCNGCNGEGCQQCMGNGFGQNQRPGFGMGEGAGKGDRPEEETDTNSYDTQVRGDVKRGRAVIAGFADGPNRKGVTREAIKSVIESSMSEEGDPLEDQVLPRDEREQTRQYFDRLREGG</sequence>
<organism evidence="4 5">
    <name type="scientific">Rhodopirellula sallentina SM41</name>
    <dbReference type="NCBI Taxonomy" id="1263870"/>
    <lineage>
        <taxon>Bacteria</taxon>
        <taxon>Pseudomonadati</taxon>
        <taxon>Planctomycetota</taxon>
        <taxon>Planctomycetia</taxon>
        <taxon>Pirellulales</taxon>
        <taxon>Pirellulaceae</taxon>
        <taxon>Rhodopirellula</taxon>
    </lineage>
</organism>
<keyword evidence="3" id="KW-0812">Transmembrane</keyword>
<proteinExistence type="predicted"/>
<dbReference type="AlphaFoldDB" id="M5UI98"/>